<comment type="caution">
    <text evidence="14">The sequence shown here is derived from an EMBL/GenBank/DDBJ whole genome shotgun (WGS) entry which is preliminary data.</text>
</comment>
<keyword evidence="3 11" id="KW-0256">Endoplasmic reticulum</keyword>
<evidence type="ECO:0000259" key="13">
    <source>
        <dbReference type="PROSITE" id="PS50863"/>
    </source>
</evidence>
<keyword evidence="8" id="KW-0804">Transcription</keyword>
<evidence type="ECO:0000256" key="8">
    <source>
        <dbReference type="ARBA" id="ARBA00023163"/>
    </source>
</evidence>
<evidence type="ECO:0000256" key="7">
    <source>
        <dbReference type="ARBA" id="ARBA00023136"/>
    </source>
</evidence>
<dbReference type="InterPro" id="IPR003340">
    <property type="entry name" value="B3_DNA-bd"/>
</dbReference>
<dbReference type="PROSITE" id="PS50863">
    <property type="entry name" value="B3"/>
    <property type="match status" value="1"/>
</dbReference>
<reference evidence="14" key="1">
    <citation type="submission" date="2020-01" db="EMBL/GenBank/DDBJ databases">
        <authorList>
            <person name="Mishra B."/>
        </authorList>
    </citation>
    <scope>NUCLEOTIDE SEQUENCE [LARGE SCALE GENOMIC DNA]</scope>
</reference>
<dbReference type="GO" id="GO:0070072">
    <property type="term" value="P:vacuolar proton-transporting V-type ATPase complex assembly"/>
    <property type="evidence" value="ECO:0007669"/>
    <property type="project" value="UniProtKB-UniRule"/>
</dbReference>
<accession>A0A6D2IEM4</accession>
<dbReference type="GO" id="GO:0005634">
    <property type="term" value="C:nucleus"/>
    <property type="evidence" value="ECO:0007669"/>
    <property type="project" value="UniProtKB-SubCell"/>
</dbReference>
<evidence type="ECO:0000256" key="10">
    <source>
        <dbReference type="ARBA" id="ARBA00023329"/>
    </source>
</evidence>
<dbReference type="GO" id="GO:0005789">
    <property type="term" value="C:endoplasmic reticulum membrane"/>
    <property type="evidence" value="ECO:0007669"/>
    <property type="project" value="UniProtKB-SubCell"/>
</dbReference>
<evidence type="ECO:0000256" key="5">
    <source>
        <dbReference type="ARBA" id="ARBA00023015"/>
    </source>
</evidence>
<dbReference type="GO" id="GO:0003677">
    <property type="term" value="F:DNA binding"/>
    <property type="evidence" value="ECO:0007669"/>
    <property type="project" value="UniProtKB-KW"/>
</dbReference>
<dbReference type="OrthoDB" id="160405at2759"/>
<feature type="transmembrane region" description="Helical" evidence="11">
    <location>
        <begin position="495"/>
        <end position="515"/>
    </location>
</feature>
<feature type="compositionally biased region" description="Low complexity" evidence="12">
    <location>
        <begin position="88"/>
        <end position="101"/>
    </location>
</feature>
<dbReference type="Pfam" id="PF09446">
    <property type="entry name" value="VMA21"/>
    <property type="match status" value="1"/>
</dbReference>
<dbReference type="InterPro" id="IPR005508">
    <property type="entry name" value="At2g31720-like"/>
</dbReference>
<evidence type="ECO:0000256" key="4">
    <source>
        <dbReference type="ARBA" id="ARBA00022989"/>
    </source>
</evidence>
<dbReference type="GO" id="GO:0033116">
    <property type="term" value="C:endoplasmic reticulum-Golgi intermediate compartment membrane"/>
    <property type="evidence" value="ECO:0007669"/>
    <property type="project" value="UniProtKB-SubCell"/>
</dbReference>
<feature type="transmembrane region" description="Helical" evidence="11">
    <location>
        <begin position="458"/>
        <end position="475"/>
    </location>
</feature>
<keyword evidence="10 11" id="KW-0968">Cytoplasmic vesicle</keyword>
<dbReference type="Pfam" id="PF03754">
    <property type="entry name" value="At2g31720-like"/>
    <property type="match status" value="1"/>
</dbReference>
<evidence type="ECO:0000256" key="11">
    <source>
        <dbReference type="HAMAP-Rule" id="MF_03058"/>
    </source>
</evidence>
<keyword evidence="2 11" id="KW-0812">Transmembrane</keyword>
<gene>
    <name evidence="14" type="ORF">MERR_LOCUS14560</name>
</gene>
<dbReference type="CDD" id="cd10017">
    <property type="entry name" value="B3_DNA"/>
    <property type="match status" value="1"/>
</dbReference>
<evidence type="ECO:0000256" key="6">
    <source>
        <dbReference type="ARBA" id="ARBA00023125"/>
    </source>
</evidence>
<name>A0A6D2IEM4_9BRAS</name>
<evidence type="ECO:0000256" key="12">
    <source>
        <dbReference type="SAM" id="MobiDB-lite"/>
    </source>
</evidence>
<sequence>MATMMRDDDDQREGLMRERRTFDLLARLLVAFRDEETRATRREEEEEQRKRFLIDCVTGEAARSLLGKRKTMERRESQENPNRLDHASSSSTSSSSSLSSVESEKRLAVVPIRAVPIRELKPPVKRKPPVRQPVIRRERGETPEWLVNLMREEDGVDAKLVIEKDLMKSDLATNLTRLLIPWNQMAEMDFLSEEEQRNIDDHFNKKRLTGVDVILVDSNRRKWNLNLRRWDMKNSCNYVLVTGWTKVFRHNRLQVNQRIHLWSFHSKGRLYLALVPPPQPQALALAADQDRVVAQPLAQATDAASSSPVASVVTRDFDVIFGREASLEAEEESNRRFVNFPKRRRTGRVPVPKPTRDSGEINWMAVEIAPMEAVQETISWTCRVPVPETTRESGEFNWMAVETAPMEAVQETISWTSPHSDEDLDLELRLFSVSFSIVAHFVGSRFRATMAGVMQKFLVASMFMWILPIAILYGFNNDLLPGSTTMSPHSLTLLSGFLAVVSVNVVIVFYICLALKEPAAKHKPDASFVAQAEDSVKKLTLGVPSTDPALKKQE</sequence>
<evidence type="ECO:0000256" key="9">
    <source>
        <dbReference type="ARBA" id="ARBA00023242"/>
    </source>
</evidence>
<evidence type="ECO:0000313" key="15">
    <source>
        <dbReference type="Proteomes" id="UP000467841"/>
    </source>
</evidence>
<feature type="domain" description="TF-B3" evidence="13">
    <location>
        <begin position="182"/>
        <end position="278"/>
    </location>
</feature>
<dbReference type="Gene3D" id="2.40.330.10">
    <property type="entry name" value="DNA-binding pseudobarrel domain"/>
    <property type="match status" value="1"/>
</dbReference>
<dbReference type="InterPro" id="IPR015300">
    <property type="entry name" value="DNA-bd_pseudobarrel_sf"/>
</dbReference>
<dbReference type="HAMAP" id="MF_03058">
    <property type="entry name" value="VMA21"/>
    <property type="match status" value="1"/>
</dbReference>
<evidence type="ECO:0000313" key="14">
    <source>
        <dbReference type="EMBL" id="CAA7027325.1"/>
    </source>
</evidence>
<keyword evidence="7 11" id="KW-0472">Membrane</keyword>
<organism evidence="14 15">
    <name type="scientific">Microthlaspi erraticum</name>
    <dbReference type="NCBI Taxonomy" id="1685480"/>
    <lineage>
        <taxon>Eukaryota</taxon>
        <taxon>Viridiplantae</taxon>
        <taxon>Streptophyta</taxon>
        <taxon>Embryophyta</taxon>
        <taxon>Tracheophyta</taxon>
        <taxon>Spermatophyta</taxon>
        <taxon>Magnoliopsida</taxon>
        <taxon>eudicotyledons</taxon>
        <taxon>Gunneridae</taxon>
        <taxon>Pentapetalae</taxon>
        <taxon>rosids</taxon>
        <taxon>malvids</taxon>
        <taxon>Brassicales</taxon>
        <taxon>Brassicaceae</taxon>
        <taxon>Coluteocarpeae</taxon>
        <taxon>Microthlaspi</taxon>
    </lineage>
</organism>
<dbReference type="Proteomes" id="UP000467841">
    <property type="component" value="Unassembled WGS sequence"/>
</dbReference>
<evidence type="ECO:0000256" key="2">
    <source>
        <dbReference type="ARBA" id="ARBA00022692"/>
    </source>
</evidence>
<protein>
    <recommendedName>
        <fullName evidence="11">Vacuolar ATPase assembly integral membrane protein VMA21 homolog</fullName>
    </recommendedName>
</protein>
<evidence type="ECO:0000256" key="3">
    <source>
        <dbReference type="ARBA" id="ARBA00022824"/>
    </source>
</evidence>
<keyword evidence="9" id="KW-0539">Nucleus</keyword>
<keyword evidence="4 11" id="KW-1133">Transmembrane helix</keyword>
<dbReference type="PANTHER" id="PTHR31541:SF61">
    <property type="entry name" value="TF-B3 DOMAIN-CONTAINING PROTEIN"/>
    <property type="match status" value="1"/>
</dbReference>
<feature type="compositionally biased region" description="Basic and acidic residues" evidence="12">
    <location>
        <begin position="73"/>
        <end position="86"/>
    </location>
</feature>
<dbReference type="GO" id="GO:0012507">
    <property type="term" value="C:ER to Golgi transport vesicle membrane"/>
    <property type="evidence" value="ECO:0007669"/>
    <property type="project" value="UniProtKB-SubCell"/>
</dbReference>
<dbReference type="InterPro" id="IPR019013">
    <property type="entry name" value="Vma21"/>
</dbReference>
<comment type="function">
    <text evidence="11">Required for the assembly of the V0 complex of the vacuolar ATPase (V-ATPase) in the endoplasmic reticulum.</text>
</comment>
<dbReference type="AlphaFoldDB" id="A0A6D2IEM4"/>
<comment type="subcellular location">
    <subcellularLocation>
        <location evidence="11">Endoplasmic reticulum membrane</location>
        <topology evidence="11">Multi-pass membrane protein</topology>
    </subcellularLocation>
    <subcellularLocation>
        <location evidence="11">Endoplasmic reticulum-Golgi intermediate compartment membrane</location>
        <topology evidence="11">Multi-pass membrane protein</topology>
    </subcellularLocation>
    <subcellularLocation>
        <location evidence="11">Cytoplasmic vesicle</location>
        <location evidence="11">COPII-coated vesicle membrane</location>
        <topology evidence="11">Multi-pass membrane protein</topology>
    </subcellularLocation>
    <subcellularLocation>
        <location evidence="1">Nucleus</location>
    </subcellularLocation>
</comment>
<keyword evidence="6" id="KW-0238">DNA-binding</keyword>
<dbReference type="PANTHER" id="PTHR31541">
    <property type="entry name" value="B3 DOMAIN PLANT PROTEIN-RELATED"/>
    <property type="match status" value="1"/>
</dbReference>
<dbReference type="EMBL" id="CACVBM020001053">
    <property type="protein sequence ID" value="CAA7027325.1"/>
    <property type="molecule type" value="Genomic_DNA"/>
</dbReference>
<proteinExistence type="inferred from homology"/>
<keyword evidence="5" id="KW-0805">Transcription regulation</keyword>
<comment type="similarity">
    <text evidence="11">Belongs to the VMA21 family.</text>
</comment>
<keyword evidence="15" id="KW-1185">Reference proteome</keyword>
<dbReference type="SUPFAM" id="SSF101936">
    <property type="entry name" value="DNA-binding pseudobarrel domain"/>
    <property type="match status" value="1"/>
</dbReference>
<evidence type="ECO:0000256" key="1">
    <source>
        <dbReference type="ARBA" id="ARBA00004123"/>
    </source>
</evidence>
<feature type="region of interest" description="Disordered" evidence="12">
    <location>
        <begin position="65"/>
        <end position="101"/>
    </location>
</feature>